<dbReference type="FunFam" id="3.30.870.10:FF:000020">
    <property type="entry name" value="Tyrosyl-DNA phosphodiesterase 1"/>
    <property type="match status" value="1"/>
</dbReference>
<keyword evidence="12" id="KW-0234">DNA repair</keyword>
<comment type="subunit">
    <text evidence="4">Monomer.</text>
</comment>
<keyword evidence="22" id="KW-1185">Reference proteome</keyword>
<comment type="function">
    <text evidence="14">DNA repair enzyme that can remove a variety of covalent adducts from DNA through hydrolysis of a 3'-phosphodiester bond, giving rise to DNA with a free 3' phosphate. Catalyzes the hydrolysis of dead-end complexes between DNA and the topoisomerase I active site tyrosine residue. Hydrolyzes 3'-phosphoglycolates on protruding 3' ends on DNA double-strand breaks due to DNA damage by radiation and free radicals. Acts on blunt-ended double-strand DNA breaks and on single-stranded DNA. Has low 3'exonuclease activity and can remove a single nucleoside from the 3'end of DNA and RNA molecules with 3'hydroxyl groups. Has no exonuclease activity towards DNA or RNA with a 3'phosphate.</text>
</comment>
<keyword evidence="8" id="KW-0677">Repeat</keyword>
<feature type="site" description="Interaction with DNA" evidence="18">
    <location>
        <position position="1185"/>
    </location>
</feature>
<evidence type="ECO:0000256" key="4">
    <source>
        <dbReference type="ARBA" id="ARBA00011245"/>
    </source>
</evidence>
<evidence type="ECO:0000256" key="10">
    <source>
        <dbReference type="ARBA" id="ARBA00022801"/>
    </source>
</evidence>
<name>A0AA97KTB8_EUBMA</name>
<dbReference type="InterPro" id="IPR010347">
    <property type="entry name" value="Tdp1"/>
</dbReference>
<dbReference type="InterPro" id="IPR001878">
    <property type="entry name" value="Znf_CCHC"/>
</dbReference>
<evidence type="ECO:0000256" key="9">
    <source>
        <dbReference type="ARBA" id="ARBA00022763"/>
    </source>
</evidence>
<keyword evidence="9" id="KW-0227">DNA damage</keyword>
<feature type="region of interest" description="Disordered" evidence="20">
    <location>
        <begin position="756"/>
        <end position="792"/>
    </location>
</feature>
<dbReference type="KEGG" id="emc:129325196"/>
<keyword evidence="6" id="KW-0597">Phosphoprotein</keyword>
<dbReference type="GO" id="GO:0005737">
    <property type="term" value="C:cytoplasm"/>
    <property type="evidence" value="ECO:0007669"/>
    <property type="project" value="UniProtKB-SubCell"/>
</dbReference>
<keyword evidence="7" id="KW-0540">Nuclease</keyword>
<dbReference type="RefSeq" id="XP_054828767.1">
    <property type="nucleotide sequence ID" value="XM_054972792.1"/>
</dbReference>
<dbReference type="AlphaFoldDB" id="A0AA97KTB8"/>
<keyword evidence="10" id="KW-0378">Hydrolase</keyword>
<dbReference type="SUPFAM" id="SSF47943">
    <property type="entry name" value="Retrovirus capsid protein, N-terminal core domain"/>
    <property type="match status" value="1"/>
</dbReference>
<dbReference type="SUPFAM" id="SSF57756">
    <property type="entry name" value="Retrovirus zinc finger-like domains"/>
    <property type="match status" value="1"/>
</dbReference>
<dbReference type="GO" id="GO:0003697">
    <property type="term" value="F:single-stranded DNA binding"/>
    <property type="evidence" value="ECO:0007669"/>
    <property type="project" value="TreeGrafter"/>
</dbReference>
<dbReference type="GeneID" id="129325196"/>
<comment type="subcellular location">
    <subcellularLocation>
        <location evidence="2">Cytoplasm</location>
    </subcellularLocation>
    <subcellularLocation>
        <location evidence="1">Nucleus</location>
    </subcellularLocation>
</comment>
<evidence type="ECO:0000259" key="21">
    <source>
        <dbReference type="PROSITE" id="PS50158"/>
    </source>
</evidence>
<feature type="region of interest" description="Disordered" evidence="20">
    <location>
        <begin position="163"/>
        <end position="186"/>
    </location>
</feature>
<dbReference type="GO" id="GO:0005634">
    <property type="term" value="C:nucleus"/>
    <property type="evidence" value="ECO:0007669"/>
    <property type="project" value="UniProtKB-SubCell"/>
</dbReference>
<evidence type="ECO:0000313" key="23">
    <source>
        <dbReference type="RefSeq" id="XP_054828767.1"/>
    </source>
</evidence>
<dbReference type="GO" id="GO:0004527">
    <property type="term" value="F:exonuclease activity"/>
    <property type="evidence" value="ECO:0007669"/>
    <property type="project" value="UniProtKB-KW"/>
</dbReference>
<dbReference type="InterPro" id="IPR008919">
    <property type="entry name" value="Retrov_capsid_N"/>
</dbReference>
<dbReference type="Gene3D" id="4.10.60.10">
    <property type="entry name" value="Zinc finger, CCHC-type"/>
    <property type="match status" value="1"/>
</dbReference>
<evidence type="ECO:0000256" key="16">
    <source>
        <dbReference type="PIRSR" id="PIRSR610347-1"/>
    </source>
</evidence>
<evidence type="ECO:0000256" key="5">
    <source>
        <dbReference type="ARBA" id="ARBA00022490"/>
    </source>
</evidence>
<feature type="compositionally biased region" description="Pro residues" evidence="20">
    <location>
        <begin position="242"/>
        <end position="260"/>
    </location>
</feature>
<keyword evidence="19" id="KW-0863">Zinc-finger</keyword>
<dbReference type="Proteomes" id="UP001190640">
    <property type="component" value="Chromosome 2"/>
</dbReference>
<evidence type="ECO:0000256" key="2">
    <source>
        <dbReference type="ARBA" id="ARBA00004496"/>
    </source>
</evidence>
<reference evidence="23" key="1">
    <citation type="submission" date="2025-08" db="UniProtKB">
        <authorList>
            <consortium name="RefSeq"/>
        </authorList>
    </citation>
    <scope>IDENTIFICATION</scope>
    <source>
        <tissue evidence="23">Blood</tissue>
    </source>
</reference>
<dbReference type="GO" id="GO:0017005">
    <property type="term" value="F:3'-tyrosyl-DNA phosphodiesterase activity"/>
    <property type="evidence" value="ECO:0007669"/>
    <property type="project" value="TreeGrafter"/>
</dbReference>
<dbReference type="CDD" id="cd09195">
    <property type="entry name" value="PLDc_mTdp1_2"/>
    <property type="match status" value="1"/>
</dbReference>
<protein>
    <recommendedName>
        <fullName evidence="15">Tyrosyl-DNA phosphodiesterase 1</fullName>
    </recommendedName>
</protein>
<evidence type="ECO:0000256" key="13">
    <source>
        <dbReference type="ARBA" id="ARBA00023242"/>
    </source>
</evidence>
<dbReference type="Gene3D" id="1.10.375.10">
    <property type="entry name" value="Human Immunodeficiency Virus Type 1 Capsid Protein"/>
    <property type="match status" value="1"/>
</dbReference>
<feature type="compositionally biased region" description="Basic residues" evidence="20">
    <location>
        <begin position="666"/>
        <end position="678"/>
    </location>
</feature>
<sequence>MGQRQSKVDPESPLGQMLNIYSRPGNLGPGMSLKRLRILCRAWNRCTYEDASLQFPHLGTFDLNKLTYLRGVLERMGFDDQIRYWCCWEKEAEKRQPPSLIASLVESKGKLKLQVKEIQEESVSCPVTFCAPPPVSSQTLYPSLSSLPPSEMQADHFLGSLAGFHTQPQLPPADSPPPIPKRPPPLSLLPTTENPKLLSHIPPTTFPMVNGLFPTPNGLPAALPPISPGSVSQNTPFHSQPQLPPPDSPPPIPKRPPPLSLLPTTENPKLLSHIPPTTFPMVNGLFPTPNGLPAALPPISPGSVSQNTPFHSQPQLPPPDSPPQNPKQSPPLSLSPATHTPPPPFPPANGPSPTPNGPPAILHPTPPGILSCIPPRSLSLPSPQLSDLSLSELQHHLPSHLHNTCQVTVKSCCIMSFTDENFPPFSLDCPSSPALEAPLHEYPARVPWTPDDVMELSIFFPKIQEDPKDFKDMLEKVINLYNPTFHDVNLLLSTILPPHEVEDLLAQAHKPAAQGHQGTNCPLHYSGHDQALVDAPQGTDDWWKVEQIKQETDENPHDFQARLFAAMLKHTTIDPSAARMSPLVVSTFVNGLLPELQQRIKDAGEDWKYETPEQILYTATQFFLQDKEKQKSLRNQVRYLPVPWLQQQSPSYGRGWKRSKGTKHHLFHQAPRRGKGRRFNPQSLSTGPKFNPQSGPFGSYGTNACYNCHQQGHWKNECPYKFSLNHFSNPSFFRATKFSPPSPHDESEVLPAPKRLSQEGSGWNLSSSDQEGDYQGHSKTGDAAAGSAREEDCAPKKVVKDELLQSHRSAELSVKEQDTWGLLDGRNPFRFFLTEVKGIKSEYNCGTLHIKDILYTLFGTLVSSAQFTFCIDVEWLIHQYPKEFRDKPLLIVHGEKQESKVAYLQKQAHPYTNIHFCQAKLDIAFGTHHTKMMLLCYEEGLRVVIHTSNLIEVEWNQKTQGIWLSPLYPKLPPGAPGSAGESRTNFKSDLISYLMSYKSLALNEWIEVIKQHDLSETRVYLLGSTPGRFQNTEKEKWGHLRLRKLLRDHATQVPDEDSWPVIGQFSSIGSLGANRSKWLCSEFRQTLVTLGNSAKSPTDQEVPIHLIYPTVDNVRQSLEGYRAGGSISYSTEIAQKQRWLHSYFHKWSAETSGRSHAMPHIKTYTRVSPDFQKVAWFLVTSANLSKAAWGAFEKNGAQLMIRSYELGVLFLPSEFGLDTGFFQVKKNLLSDEPASSFPVPYDLPPEKYESKDHPWIWDIPYTGALDTHGNTWVPK</sequence>
<keyword evidence="5" id="KW-0963">Cytoplasm</keyword>
<dbReference type="Pfam" id="PF06087">
    <property type="entry name" value="Tyr-DNA_phospho"/>
    <property type="match status" value="1"/>
</dbReference>
<feature type="compositionally biased region" description="Pro residues" evidence="20">
    <location>
        <begin position="315"/>
        <end position="329"/>
    </location>
</feature>
<accession>A0AA97KTB8</accession>
<dbReference type="SMART" id="SM00343">
    <property type="entry name" value="ZnF_C2HC"/>
    <property type="match status" value="1"/>
</dbReference>
<evidence type="ECO:0000256" key="20">
    <source>
        <dbReference type="SAM" id="MobiDB-lite"/>
    </source>
</evidence>
<dbReference type="CDD" id="cd09193">
    <property type="entry name" value="PLDc_mTdp1_1"/>
    <property type="match status" value="1"/>
</dbReference>
<evidence type="ECO:0000256" key="11">
    <source>
        <dbReference type="ARBA" id="ARBA00022839"/>
    </source>
</evidence>
<feature type="region of interest" description="Disordered" evidence="20">
    <location>
        <begin position="220"/>
        <end position="275"/>
    </location>
</feature>
<keyword evidence="13" id="KW-0539">Nucleus</keyword>
<dbReference type="InterPro" id="IPR036875">
    <property type="entry name" value="Znf_CCHC_sf"/>
</dbReference>
<evidence type="ECO:0000313" key="22">
    <source>
        <dbReference type="Proteomes" id="UP001190640"/>
    </source>
</evidence>
<evidence type="ECO:0000256" key="18">
    <source>
        <dbReference type="PIRSR" id="PIRSR610347-3"/>
    </source>
</evidence>
<dbReference type="PROSITE" id="PS50158">
    <property type="entry name" value="ZF_CCHC"/>
    <property type="match status" value="1"/>
</dbReference>
<dbReference type="GO" id="GO:0000012">
    <property type="term" value="P:single strand break repair"/>
    <property type="evidence" value="ECO:0007669"/>
    <property type="project" value="UniProtKB-ARBA"/>
</dbReference>
<gene>
    <name evidence="23" type="primary">LOC129325196</name>
</gene>
<dbReference type="PANTHER" id="PTHR12415:SF0">
    <property type="entry name" value="TYROSYL-DNA PHOSPHODIESTERASE 1"/>
    <property type="match status" value="1"/>
</dbReference>
<feature type="compositionally biased region" description="Polar residues" evidence="20">
    <location>
        <begin position="680"/>
        <end position="694"/>
    </location>
</feature>
<comment type="similarity">
    <text evidence="3">Belongs to the tyrosyl-DNA phosphodiesterase family.</text>
</comment>
<feature type="active site" description="Proton donor/acceptor" evidence="16">
    <location>
        <position position="1160"/>
    </location>
</feature>
<feature type="binding site" evidence="17">
    <location>
        <position position="1162"/>
    </location>
    <ligand>
        <name>substrate</name>
    </ligand>
</feature>
<keyword evidence="11" id="KW-0269">Exonuclease</keyword>
<evidence type="ECO:0000256" key="7">
    <source>
        <dbReference type="ARBA" id="ARBA00022722"/>
    </source>
</evidence>
<feature type="active site" description="Nucleophile" evidence="16">
    <location>
        <position position="929"/>
    </location>
</feature>
<evidence type="ECO:0000256" key="1">
    <source>
        <dbReference type="ARBA" id="ARBA00004123"/>
    </source>
</evidence>
<dbReference type="GO" id="GO:0003690">
    <property type="term" value="F:double-stranded DNA binding"/>
    <property type="evidence" value="ECO:0007669"/>
    <property type="project" value="TreeGrafter"/>
</dbReference>
<dbReference type="FunFam" id="3.30.870.10:FF:000012">
    <property type="entry name" value="Tyrosyl-DNA phosphodiesterase 1"/>
    <property type="match status" value="1"/>
</dbReference>
<feature type="compositionally biased region" description="Pro residues" evidence="20">
    <location>
        <begin position="169"/>
        <end position="186"/>
    </location>
</feature>
<feature type="region of interest" description="Disordered" evidence="20">
    <location>
        <begin position="666"/>
        <end position="694"/>
    </location>
</feature>
<feature type="binding site" evidence="17">
    <location>
        <position position="931"/>
    </location>
    <ligand>
        <name>substrate</name>
    </ligand>
</feature>
<dbReference type="GO" id="GO:0008270">
    <property type="term" value="F:zinc ion binding"/>
    <property type="evidence" value="ECO:0007669"/>
    <property type="project" value="UniProtKB-KW"/>
</dbReference>
<evidence type="ECO:0000256" key="6">
    <source>
        <dbReference type="ARBA" id="ARBA00022553"/>
    </source>
</evidence>
<evidence type="ECO:0000256" key="3">
    <source>
        <dbReference type="ARBA" id="ARBA00010205"/>
    </source>
</evidence>
<feature type="compositionally biased region" description="Polar residues" evidence="20">
    <location>
        <begin position="302"/>
        <end position="311"/>
    </location>
</feature>
<feature type="region of interest" description="Disordered" evidence="20">
    <location>
        <begin position="293"/>
        <end position="367"/>
    </location>
</feature>
<evidence type="ECO:0000256" key="8">
    <source>
        <dbReference type="ARBA" id="ARBA00022737"/>
    </source>
</evidence>
<evidence type="ECO:0000256" key="12">
    <source>
        <dbReference type="ARBA" id="ARBA00023204"/>
    </source>
</evidence>
<feature type="compositionally biased region" description="Polar residues" evidence="20">
    <location>
        <begin position="758"/>
        <end position="769"/>
    </location>
</feature>
<evidence type="ECO:0000256" key="19">
    <source>
        <dbReference type="PROSITE-ProRule" id="PRU00047"/>
    </source>
</evidence>
<dbReference type="Gene3D" id="3.30.870.10">
    <property type="entry name" value="Endonuclease Chain A"/>
    <property type="match status" value="2"/>
</dbReference>
<dbReference type="GO" id="GO:0016032">
    <property type="term" value="P:viral process"/>
    <property type="evidence" value="ECO:0007669"/>
    <property type="project" value="InterPro"/>
</dbReference>
<dbReference type="SUPFAM" id="SSF56024">
    <property type="entry name" value="Phospholipase D/nuclease"/>
    <property type="match status" value="2"/>
</dbReference>
<feature type="compositionally biased region" description="Polar residues" evidence="20">
    <location>
        <begin position="229"/>
        <end position="240"/>
    </location>
</feature>
<evidence type="ECO:0000256" key="17">
    <source>
        <dbReference type="PIRSR" id="PIRSR610347-2"/>
    </source>
</evidence>
<feature type="compositionally biased region" description="Pro residues" evidence="20">
    <location>
        <begin position="339"/>
        <end position="358"/>
    </location>
</feature>
<keyword evidence="19" id="KW-0479">Metal-binding</keyword>
<dbReference type="PANTHER" id="PTHR12415">
    <property type="entry name" value="TYROSYL-DNA PHOSPHODIESTERASE 1"/>
    <property type="match status" value="1"/>
</dbReference>
<keyword evidence="19" id="KW-0862">Zinc</keyword>
<evidence type="ECO:0000256" key="15">
    <source>
        <dbReference type="ARBA" id="ARBA00073062"/>
    </source>
</evidence>
<proteinExistence type="inferred from homology"/>
<organism evidence="22 23">
    <name type="scientific">Eublepharis macularius</name>
    <name type="common">Leopard gecko</name>
    <name type="synonym">Cyrtodactylus macularius</name>
    <dbReference type="NCBI Taxonomy" id="481883"/>
    <lineage>
        <taxon>Eukaryota</taxon>
        <taxon>Metazoa</taxon>
        <taxon>Chordata</taxon>
        <taxon>Craniata</taxon>
        <taxon>Vertebrata</taxon>
        <taxon>Euteleostomi</taxon>
        <taxon>Lepidosauria</taxon>
        <taxon>Squamata</taxon>
        <taxon>Bifurcata</taxon>
        <taxon>Gekkota</taxon>
        <taxon>Eublepharidae</taxon>
        <taxon>Eublepharinae</taxon>
        <taxon>Eublepharis</taxon>
    </lineage>
</organism>
<evidence type="ECO:0000256" key="14">
    <source>
        <dbReference type="ARBA" id="ARBA00054472"/>
    </source>
</evidence>
<feature type="domain" description="CCHC-type" evidence="21">
    <location>
        <begin position="705"/>
        <end position="719"/>
    </location>
</feature>